<dbReference type="SUPFAM" id="SSF49367">
    <property type="entry name" value="Superoxide reductase-like"/>
    <property type="match status" value="1"/>
</dbReference>
<protein>
    <submittedName>
        <fullName evidence="3">Helix-turn-helix domain-containing protein</fullName>
    </submittedName>
</protein>
<dbReference type="RefSeq" id="WP_148396435.1">
    <property type="nucleotide sequence ID" value="NZ_JAJAGH010000007.1"/>
</dbReference>
<dbReference type="SMART" id="SM00530">
    <property type="entry name" value="HTH_XRE"/>
    <property type="match status" value="1"/>
</dbReference>
<dbReference type="GO" id="GO:0005506">
    <property type="term" value="F:iron ion binding"/>
    <property type="evidence" value="ECO:0007669"/>
    <property type="project" value="InterPro"/>
</dbReference>
<feature type="domain" description="HTH cro/C1-type" evidence="2">
    <location>
        <begin position="9"/>
        <end position="63"/>
    </location>
</feature>
<proteinExistence type="predicted"/>
<name>A0A9J6QMS1_9FIRM</name>
<dbReference type="InterPro" id="IPR036073">
    <property type="entry name" value="Desulfoferrodoxin_Fe-bd_dom_sf"/>
</dbReference>
<evidence type="ECO:0000313" key="3">
    <source>
        <dbReference type="EMBL" id="MCU7378473.1"/>
    </source>
</evidence>
<evidence type="ECO:0000256" key="1">
    <source>
        <dbReference type="ARBA" id="ARBA00023125"/>
    </source>
</evidence>
<keyword evidence="1" id="KW-0238">DNA-binding</keyword>
<evidence type="ECO:0000313" key="4">
    <source>
        <dbReference type="Proteomes" id="UP001065549"/>
    </source>
</evidence>
<dbReference type="Gene3D" id="1.10.260.40">
    <property type="entry name" value="lambda repressor-like DNA-binding domains"/>
    <property type="match status" value="1"/>
</dbReference>
<dbReference type="PROSITE" id="PS50943">
    <property type="entry name" value="HTH_CROC1"/>
    <property type="match status" value="1"/>
</dbReference>
<keyword evidence="4" id="KW-1185">Reference proteome</keyword>
<dbReference type="InterPro" id="IPR002742">
    <property type="entry name" value="Desulfoferrodoxin_Fe-bd_dom"/>
</dbReference>
<dbReference type="Pfam" id="PF01880">
    <property type="entry name" value="Desulfoferrodox"/>
    <property type="match status" value="1"/>
</dbReference>
<dbReference type="EMBL" id="JAOSHN010000003">
    <property type="protein sequence ID" value="MCU7378473.1"/>
    <property type="molecule type" value="Genomic_DNA"/>
</dbReference>
<dbReference type="CDD" id="cd00093">
    <property type="entry name" value="HTH_XRE"/>
    <property type="match status" value="1"/>
</dbReference>
<comment type="caution">
    <text evidence="3">The sequence shown here is derived from an EMBL/GenBank/DDBJ whole genome shotgun (WGS) entry which is preliminary data.</text>
</comment>
<dbReference type="Gene3D" id="2.60.40.730">
    <property type="entry name" value="SOR catalytic domain"/>
    <property type="match status" value="1"/>
</dbReference>
<evidence type="ECO:0000259" key="2">
    <source>
        <dbReference type="PROSITE" id="PS50943"/>
    </source>
</evidence>
<dbReference type="Pfam" id="PF01381">
    <property type="entry name" value="HTH_3"/>
    <property type="match status" value="1"/>
</dbReference>
<dbReference type="GO" id="GO:0016491">
    <property type="term" value="F:oxidoreductase activity"/>
    <property type="evidence" value="ECO:0007669"/>
    <property type="project" value="InterPro"/>
</dbReference>
<dbReference type="InterPro" id="IPR001387">
    <property type="entry name" value="Cro/C1-type_HTH"/>
</dbReference>
<dbReference type="SUPFAM" id="SSF47413">
    <property type="entry name" value="lambda repressor-like DNA-binding domains"/>
    <property type="match status" value="1"/>
</dbReference>
<dbReference type="InterPro" id="IPR010982">
    <property type="entry name" value="Lambda_DNA-bd_dom_sf"/>
</dbReference>
<dbReference type="GO" id="GO:0003677">
    <property type="term" value="F:DNA binding"/>
    <property type="evidence" value="ECO:0007669"/>
    <property type="project" value="UniProtKB-KW"/>
</dbReference>
<gene>
    <name evidence="3" type="ORF">OBO34_08890</name>
</gene>
<reference evidence="3" key="1">
    <citation type="submission" date="2022-09" db="EMBL/GenBank/DDBJ databases">
        <title>Culturomic study of gut microbiota in children with autism spectrum disorder.</title>
        <authorList>
            <person name="Efimov B.A."/>
            <person name="Chaplin A.V."/>
            <person name="Sokolova S.R."/>
            <person name="Pikina A.P."/>
            <person name="Korzhanova M."/>
            <person name="Belova V."/>
            <person name="Korostin D."/>
        </authorList>
    </citation>
    <scope>NUCLEOTIDE SEQUENCE</scope>
    <source>
        <strain evidence="3">ASD5510</strain>
    </source>
</reference>
<dbReference type="Proteomes" id="UP001065549">
    <property type="component" value="Unassembled WGS sequence"/>
</dbReference>
<accession>A0A9J6QMS1</accession>
<organism evidence="3 4">
    <name type="scientific">Hominibacterium faecale</name>
    <dbReference type="NCBI Taxonomy" id="2839743"/>
    <lineage>
        <taxon>Bacteria</taxon>
        <taxon>Bacillati</taxon>
        <taxon>Bacillota</taxon>
        <taxon>Clostridia</taxon>
        <taxon>Peptostreptococcales</taxon>
        <taxon>Anaerovoracaceae</taxon>
        <taxon>Hominibacterium</taxon>
    </lineage>
</organism>
<dbReference type="PANTHER" id="PTHR46558">
    <property type="entry name" value="TRACRIPTIONAL REGULATORY PROTEIN-RELATED-RELATED"/>
    <property type="match status" value="1"/>
</dbReference>
<sequence>MNYITGSTIRILREKKRYTQKQLAERLSVSDKTISKWETGKGLPDVSMVEPLAKELQVSVAELLSGEQIINRNAAANLLRARFYVCPLCGNVIHALGEGVYSCCGITLPPLEAEEIDEVHNIQAEQIDGELYLSIDHPMTKDHYISFLASINSAGYLQMIKLYPEQAAEGRFQMRGKSVVYGYCNKHGLFKTKI</sequence>
<dbReference type="AlphaFoldDB" id="A0A9J6QMS1"/>
<dbReference type="PANTHER" id="PTHR46558:SF4">
    <property type="entry name" value="DNA-BIDING PHAGE PROTEIN"/>
    <property type="match status" value="1"/>
</dbReference>